<organism evidence="7 8">
    <name type="scientific">Oceanobacillus kimchii</name>
    <dbReference type="NCBI Taxonomy" id="746691"/>
    <lineage>
        <taxon>Bacteria</taxon>
        <taxon>Bacillati</taxon>
        <taxon>Bacillota</taxon>
        <taxon>Bacilli</taxon>
        <taxon>Bacillales</taxon>
        <taxon>Bacillaceae</taxon>
        <taxon>Oceanobacillus</taxon>
    </lineage>
</organism>
<protein>
    <recommendedName>
        <fullName evidence="4">Spectinomycin 9-adenylyltransferase</fullName>
    </recommendedName>
</protein>
<keyword evidence="4" id="KW-0067">ATP-binding</keyword>
<dbReference type="PIRSF" id="PIRSF000819">
    <property type="entry name" value="Streptomycin_3-adenylyltransf"/>
    <property type="match status" value="1"/>
</dbReference>
<evidence type="ECO:0000313" key="8">
    <source>
        <dbReference type="Proteomes" id="UP001275436"/>
    </source>
</evidence>
<keyword evidence="8" id="KW-1185">Reference proteome</keyword>
<dbReference type="RefSeq" id="WP_215064814.1">
    <property type="nucleotide sequence ID" value="NZ_BSKO01000001.1"/>
</dbReference>
<reference evidence="7 8" key="1">
    <citation type="submission" date="2023-02" db="EMBL/GenBank/DDBJ databases">
        <title>Oceanobacillus kimchii IFOP_LL358 isolated form Alexandrium catenella lab strain.</title>
        <authorList>
            <person name="Gajardo G."/>
            <person name="Ueki S."/>
            <person name="Maruyama F."/>
        </authorList>
    </citation>
    <scope>NUCLEOTIDE SEQUENCE [LARGE SCALE GENOMIC DNA]</scope>
    <source>
        <strain evidence="7 8">IFOP_LL358</strain>
    </source>
</reference>
<dbReference type="CDD" id="cd05403">
    <property type="entry name" value="NT_KNTase_like"/>
    <property type="match status" value="1"/>
</dbReference>
<dbReference type="EMBL" id="BSKO01000001">
    <property type="protein sequence ID" value="GLO66809.1"/>
    <property type="molecule type" value="Genomic_DNA"/>
</dbReference>
<evidence type="ECO:0000256" key="1">
    <source>
        <dbReference type="ARBA" id="ARBA00022679"/>
    </source>
</evidence>
<evidence type="ECO:0000259" key="5">
    <source>
        <dbReference type="Pfam" id="PF01909"/>
    </source>
</evidence>
<comment type="catalytic activity">
    <reaction evidence="3 4">
        <text>spectinomycin + ATP = 9-O-adenylylspectinomycin + diphosphate</text>
        <dbReference type="Rhea" id="RHEA:63228"/>
        <dbReference type="ChEBI" id="CHEBI:30616"/>
        <dbReference type="ChEBI" id="CHEBI:33019"/>
        <dbReference type="ChEBI" id="CHEBI:146260"/>
        <dbReference type="ChEBI" id="CHEBI:146261"/>
    </reaction>
</comment>
<evidence type="ECO:0000313" key="7">
    <source>
        <dbReference type="EMBL" id="GLO66809.1"/>
    </source>
</evidence>
<evidence type="ECO:0000256" key="3">
    <source>
        <dbReference type="ARBA" id="ARBA00047831"/>
    </source>
</evidence>
<dbReference type="Proteomes" id="UP001275436">
    <property type="component" value="Unassembled WGS sequence"/>
</dbReference>
<evidence type="ECO:0000259" key="6">
    <source>
        <dbReference type="Pfam" id="PF13427"/>
    </source>
</evidence>
<gene>
    <name evidence="7" type="ORF">MACH08_25930</name>
</gene>
<dbReference type="Gene3D" id="3.30.460.10">
    <property type="entry name" value="Beta Polymerase, domain 2"/>
    <property type="match status" value="1"/>
</dbReference>
<dbReference type="SUPFAM" id="SSF81301">
    <property type="entry name" value="Nucleotidyltransferase"/>
    <property type="match status" value="1"/>
</dbReference>
<evidence type="ECO:0000256" key="2">
    <source>
        <dbReference type="ARBA" id="ARBA00023251"/>
    </source>
</evidence>
<dbReference type="InterPro" id="IPR025184">
    <property type="entry name" value="AadA_C"/>
</dbReference>
<keyword evidence="4" id="KW-0548">Nucleotidyltransferase</keyword>
<dbReference type="InterPro" id="IPR043519">
    <property type="entry name" value="NT_sf"/>
</dbReference>
<proteinExistence type="predicted"/>
<keyword evidence="2 4" id="KW-0046">Antibiotic resistance</keyword>
<name>A0ABQ5TM46_9BACI</name>
<comment type="caution">
    <text evidence="7">The sequence shown here is derived from an EMBL/GenBank/DDBJ whole genome shotgun (WGS) entry which is preliminary data.</text>
</comment>
<dbReference type="InterPro" id="IPR024172">
    <property type="entry name" value="AadA/Aad9"/>
</dbReference>
<dbReference type="Pfam" id="PF01909">
    <property type="entry name" value="NTP_transf_2"/>
    <property type="match status" value="1"/>
</dbReference>
<keyword evidence="1 4" id="KW-0808">Transferase</keyword>
<keyword evidence="4" id="KW-0547">Nucleotide-binding</keyword>
<dbReference type="InterPro" id="IPR002934">
    <property type="entry name" value="Polymerase_NTP_transf_dom"/>
</dbReference>
<sequence>MELELILDVIKTRITQILHKKLEGIYLHGSIVLGGFQKNKSDIDLIIIINQPLYLHEKHGLLSYFLSQSMTPYPIEVSVLEKSRLENWRHPSTYDFHYSKYWRDFYQYTPISKINTHLKEVHTDSDLAAHLTIVVNSGRCLYGEEIGQLFTTIPKKDYLLSLQGEFNDCLKSIREKPVYCILSLLRIEYYLVFAKIISKQEAALWGVNGNHSHSKKLLKKIKYAYENENRNIKISLEELDELRKEFYIFCSQFSND</sequence>
<evidence type="ECO:0000256" key="4">
    <source>
        <dbReference type="PIRNR" id="PIRNR000819"/>
    </source>
</evidence>
<feature type="domain" description="Adenylyltransferase AadA C-terminal" evidence="6">
    <location>
        <begin position="148"/>
        <end position="244"/>
    </location>
</feature>
<accession>A0ABQ5TM46</accession>
<dbReference type="Pfam" id="PF13427">
    <property type="entry name" value="AadA_C"/>
    <property type="match status" value="1"/>
</dbReference>
<feature type="domain" description="Polymerase nucleotidyl transferase" evidence="5">
    <location>
        <begin position="22"/>
        <end position="89"/>
    </location>
</feature>